<sequence length="100" mass="11477">MGKGESNERFLNINELVFPHIYRVNASAGSGKTNALSDRFVELLLTKKINNNFLPNIIALTFTNKAVMEMKERILHKLKTLYFQDKSDKKNAEFISKISE</sequence>
<accession>A0A660SA85</accession>
<dbReference type="Gene3D" id="3.40.50.300">
    <property type="entry name" value="P-loop containing nucleotide triphosphate hydrolases"/>
    <property type="match status" value="1"/>
</dbReference>
<dbReference type="SUPFAM" id="SSF52540">
    <property type="entry name" value="P-loop containing nucleoside triphosphate hydrolases"/>
    <property type="match status" value="1"/>
</dbReference>
<evidence type="ECO:0000259" key="5">
    <source>
        <dbReference type="Pfam" id="PF00580"/>
    </source>
</evidence>
<protein>
    <recommendedName>
        <fullName evidence="5">UvrD-like helicase ATP-binding domain-containing protein</fullName>
    </recommendedName>
</protein>
<evidence type="ECO:0000256" key="3">
    <source>
        <dbReference type="ARBA" id="ARBA00022806"/>
    </source>
</evidence>
<gene>
    <name evidence="6" type="ORF">DRP44_01590</name>
</gene>
<comment type="caution">
    <text evidence="6">The sequence shown here is derived from an EMBL/GenBank/DDBJ whole genome shotgun (WGS) entry which is preliminary data.</text>
</comment>
<keyword evidence="1" id="KW-0547">Nucleotide-binding</keyword>
<keyword evidence="3" id="KW-0347">Helicase</keyword>
<keyword evidence="4" id="KW-0067">ATP-binding</keyword>
<proteinExistence type="predicted"/>
<evidence type="ECO:0000256" key="2">
    <source>
        <dbReference type="ARBA" id="ARBA00022801"/>
    </source>
</evidence>
<dbReference type="Pfam" id="PF00580">
    <property type="entry name" value="UvrD-helicase"/>
    <property type="match status" value="1"/>
</dbReference>
<reference evidence="6 7" key="1">
    <citation type="submission" date="2018-06" db="EMBL/GenBank/DDBJ databases">
        <title>Extensive metabolic versatility and redundancy in microbially diverse, dynamic hydrothermal sediments.</title>
        <authorList>
            <person name="Dombrowski N."/>
            <person name="Teske A."/>
            <person name="Baker B.J."/>
        </authorList>
    </citation>
    <scope>NUCLEOTIDE SEQUENCE [LARGE SCALE GENOMIC DNA]</scope>
    <source>
        <strain evidence="6">B35_G9</strain>
    </source>
</reference>
<dbReference type="InterPro" id="IPR014016">
    <property type="entry name" value="UvrD-like_ATP-bd"/>
</dbReference>
<dbReference type="GO" id="GO:0016787">
    <property type="term" value="F:hydrolase activity"/>
    <property type="evidence" value="ECO:0007669"/>
    <property type="project" value="UniProtKB-KW"/>
</dbReference>
<dbReference type="InterPro" id="IPR027417">
    <property type="entry name" value="P-loop_NTPase"/>
</dbReference>
<evidence type="ECO:0000313" key="7">
    <source>
        <dbReference type="Proteomes" id="UP000282321"/>
    </source>
</evidence>
<feature type="domain" description="UvrD-like helicase ATP-binding" evidence="5">
    <location>
        <begin position="24"/>
        <end position="81"/>
    </location>
</feature>
<evidence type="ECO:0000313" key="6">
    <source>
        <dbReference type="EMBL" id="RKX67714.1"/>
    </source>
</evidence>
<evidence type="ECO:0000256" key="4">
    <source>
        <dbReference type="ARBA" id="ARBA00022840"/>
    </source>
</evidence>
<dbReference type="EMBL" id="QNBC01000012">
    <property type="protein sequence ID" value="RKX67714.1"/>
    <property type="molecule type" value="Genomic_DNA"/>
</dbReference>
<keyword evidence="2" id="KW-0378">Hydrolase</keyword>
<name>A0A660SA85_UNCT6</name>
<feature type="non-terminal residue" evidence="6">
    <location>
        <position position="100"/>
    </location>
</feature>
<dbReference type="GO" id="GO:0004386">
    <property type="term" value="F:helicase activity"/>
    <property type="evidence" value="ECO:0007669"/>
    <property type="project" value="UniProtKB-KW"/>
</dbReference>
<dbReference type="GO" id="GO:0005524">
    <property type="term" value="F:ATP binding"/>
    <property type="evidence" value="ECO:0007669"/>
    <property type="project" value="UniProtKB-KW"/>
</dbReference>
<evidence type="ECO:0000256" key="1">
    <source>
        <dbReference type="ARBA" id="ARBA00022741"/>
    </source>
</evidence>
<dbReference type="AlphaFoldDB" id="A0A660SA85"/>
<organism evidence="6 7">
    <name type="scientific">candidate division TA06 bacterium</name>
    <dbReference type="NCBI Taxonomy" id="2250710"/>
    <lineage>
        <taxon>Bacteria</taxon>
        <taxon>Bacteria division TA06</taxon>
    </lineage>
</organism>
<dbReference type="Proteomes" id="UP000282321">
    <property type="component" value="Unassembled WGS sequence"/>
</dbReference>